<accession>A0A7T8IWS9</accession>
<protein>
    <submittedName>
        <fullName evidence="1">Uncharacterized protein</fullName>
    </submittedName>
</protein>
<dbReference type="Proteomes" id="UP000596017">
    <property type="component" value="Segment"/>
</dbReference>
<organism evidence="1">
    <name type="scientific">Klebsiella phage vB_KpnM_M1</name>
    <dbReference type="NCBI Taxonomy" id="2798806"/>
    <lineage>
        <taxon>Viruses</taxon>
        <taxon>Duplodnaviria</taxon>
        <taxon>Heunggongvirae</taxon>
        <taxon>Uroviricota</taxon>
        <taxon>Caudoviricetes</taxon>
        <taxon>Pantevenvirales</taxon>
        <taxon>Straboviridae</taxon>
        <taxon>Slopekvirus</taxon>
        <taxon>Klebsiella virus PMBT1</taxon>
    </lineage>
</organism>
<proteinExistence type="predicted"/>
<name>A0A7T8IWS9_9CAUD</name>
<dbReference type="EMBL" id="MW448170">
    <property type="protein sequence ID" value="QQO91414.1"/>
    <property type="molecule type" value="Genomic_DNA"/>
</dbReference>
<sequence length="100" mass="11691">MMSEFALAILVVIAVMGSILFCRMYQLDDTQEWLDINEKQFRKHFAGEFVFVKFRSDYKVEFEFDGKGNNYHIITSVIDAKKIFDKTQGGGIRKLLKEIK</sequence>
<reference evidence="1" key="1">
    <citation type="submission" date="2021-01" db="EMBL/GenBank/DDBJ databases">
        <authorList>
            <person name="Merabishvili M."/>
            <person name="Lood C."/>
            <person name="Wagemans J."/>
        </authorList>
    </citation>
    <scope>NUCLEOTIDE SEQUENCE</scope>
</reference>
<gene>
    <name evidence="1" type="ORF">vBKpnMM1_gp15c</name>
</gene>
<evidence type="ECO:0000313" key="1">
    <source>
        <dbReference type="EMBL" id="QQO91414.1"/>
    </source>
</evidence>